<sequence length="80" mass="8870">MKNTFNLRKRTRPETDTKPEKMSKKRALSSSTASLVCSINEASSALWRIASHRAGREAAPPGGLHEKGYSSRQQCASFFN</sequence>
<dbReference type="EMBL" id="JAWDGP010006558">
    <property type="protein sequence ID" value="KAK3738984.1"/>
    <property type="molecule type" value="Genomic_DNA"/>
</dbReference>
<feature type="region of interest" description="Disordered" evidence="1">
    <location>
        <begin position="1"/>
        <end position="33"/>
    </location>
</feature>
<accession>A0AAE0YAY7</accession>
<feature type="region of interest" description="Disordered" evidence="1">
    <location>
        <begin position="56"/>
        <end position="80"/>
    </location>
</feature>
<proteinExistence type="predicted"/>
<keyword evidence="3" id="KW-1185">Reference proteome</keyword>
<evidence type="ECO:0000313" key="2">
    <source>
        <dbReference type="EMBL" id="KAK3738984.1"/>
    </source>
</evidence>
<gene>
    <name evidence="2" type="ORF">RRG08_019442</name>
</gene>
<evidence type="ECO:0000313" key="3">
    <source>
        <dbReference type="Proteomes" id="UP001283361"/>
    </source>
</evidence>
<dbReference type="AlphaFoldDB" id="A0AAE0YAY7"/>
<feature type="compositionally biased region" description="Polar residues" evidence="1">
    <location>
        <begin position="70"/>
        <end position="80"/>
    </location>
</feature>
<feature type="compositionally biased region" description="Basic and acidic residues" evidence="1">
    <location>
        <begin position="12"/>
        <end position="22"/>
    </location>
</feature>
<organism evidence="2 3">
    <name type="scientific">Elysia crispata</name>
    <name type="common">lettuce slug</name>
    <dbReference type="NCBI Taxonomy" id="231223"/>
    <lineage>
        <taxon>Eukaryota</taxon>
        <taxon>Metazoa</taxon>
        <taxon>Spiralia</taxon>
        <taxon>Lophotrochozoa</taxon>
        <taxon>Mollusca</taxon>
        <taxon>Gastropoda</taxon>
        <taxon>Heterobranchia</taxon>
        <taxon>Euthyneura</taxon>
        <taxon>Panpulmonata</taxon>
        <taxon>Sacoglossa</taxon>
        <taxon>Placobranchoidea</taxon>
        <taxon>Plakobranchidae</taxon>
        <taxon>Elysia</taxon>
    </lineage>
</organism>
<evidence type="ECO:0000256" key="1">
    <source>
        <dbReference type="SAM" id="MobiDB-lite"/>
    </source>
</evidence>
<dbReference type="Proteomes" id="UP001283361">
    <property type="component" value="Unassembled WGS sequence"/>
</dbReference>
<reference evidence="2" key="1">
    <citation type="journal article" date="2023" name="G3 (Bethesda)">
        <title>A reference genome for the long-term kleptoplast-retaining sea slug Elysia crispata morphotype clarki.</title>
        <authorList>
            <person name="Eastman K.E."/>
            <person name="Pendleton A.L."/>
            <person name="Shaikh M.A."/>
            <person name="Suttiyut T."/>
            <person name="Ogas R."/>
            <person name="Tomko P."/>
            <person name="Gavelis G."/>
            <person name="Widhalm J.R."/>
            <person name="Wisecaver J.H."/>
        </authorList>
    </citation>
    <scope>NUCLEOTIDE SEQUENCE</scope>
    <source>
        <strain evidence="2">ECLA1</strain>
    </source>
</reference>
<protein>
    <submittedName>
        <fullName evidence="2">Uncharacterized protein</fullName>
    </submittedName>
</protein>
<comment type="caution">
    <text evidence="2">The sequence shown here is derived from an EMBL/GenBank/DDBJ whole genome shotgun (WGS) entry which is preliminary data.</text>
</comment>
<name>A0AAE0YAY7_9GAST</name>